<dbReference type="AlphaFoldDB" id="A0A3N4MZ03"/>
<comment type="caution">
    <text evidence="1">The sequence shown here is derived from an EMBL/GenBank/DDBJ whole genome shotgun (WGS) entry which is preliminary data.</text>
</comment>
<name>A0A3N4MZ03_9NEIS</name>
<evidence type="ECO:0000313" key="2">
    <source>
        <dbReference type="Proteomes" id="UP000272412"/>
    </source>
</evidence>
<gene>
    <name evidence="1" type="ORF">EGK74_06970</name>
</gene>
<organism evidence="1 2">
    <name type="scientific">Neisseria weixii</name>
    <dbReference type="NCBI Taxonomy" id="1853276"/>
    <lineage>
        <taxon>Bacteria</taxon>
        <taxon>Pseudomonadati</taxon>
        <taxon>Pseudomonadota</taxon>
        <taxon>Betaproteobacteria</taxon>
        <taxon>Neisseriales</taxon>
        <taxon>Neisseriaceae</taxon>
        <taxon>Neisseria</taxon>
    </lineage>
</organism>
<evidence type="ECO:0000313" key="1">
    <source>
        <dbReference type="EMBL" id="RPD87047.1"/>
    </source>
</evidence>
<proteinExistence type="predicted"/>
<sequence length="172" mass="19141">MREYRLKQPLNVWDSLETACYAAFGLLLLLTENGRGMLIGLALFAMAAWTIWRDFDKRCREIVFSDGRIEQVSRRGREALAVADFCGAATFSDTQRGRVGNVYQTALGPTNHLAQPLLLHTVVQSFTYLPAQPPQAADQVRRQIAEISGLHDFGDVGAATLSELYAKCCFLK</sequence>
<protein>
    <submittedName>
        <fullName evidence="1">Uncharacterized protein</fullName>
    </submittedName>
</protein>
<reference evidence="1 2" key="1">
    <citation type="submission" date="2018-11" db="EMBL/GenBank/DDBJ databases">
        <title>Neisseria weixii sp. nov. isolated from the rectal contents of plateau pika (Ochotona cruzoniae).</title>
        <authorList>
            <person name="Zhang G."/>
        </authorList>
    </citation>
    <scope>NUCLEOTIDE SEQUENCE [LARGE SCALE GENOMIC DNA]</scope>
    <source>
        <strain evidence="1 2">10009</strain>
    </source>
</reference>
<keyword evidence="2" id="KW-1185">Reference proteome</keyword>
<dbReference type="Proteomes" id="UP000272412">
    <property type="component" value="Unassembled WGS sequence"/>
</dbReference>
<dbReference type="EMBL" id="RPFL01000016">
    <property type="protein sequence ID" value="RPD87047.1"/>
    <property type="molecule type" value="Genomic_DNA"/>
</dbReference>
<accession>A0A3N4MZ03</accession>